<dbReference type="OrthoDB" id="9792847at2"/>
<evidence type="ECO:0000313" key="3">
    <source>
        <dbReference type="Proteomes" id="UP000294887"/>
    </source>
</evidence>
<dbReference type="RefSeq" id="WP_131906201.1">
    <property type="nucleotide sequence ID" value="NZ_BAAAFU010000006.1"/>
</dbReference>
<feature type="transmembrane region" description="Helical" evidence="1">
    <location>
        <begin position="116"/>
        <end position="138"/>
    </location>
</feature>
<dbReference type="InterPro" id="IPR002798">
    <property type="entry name" value="SpoIIM-like"/>
</dbReference>
<sequence length="338" mass="38602">MSSVRQSQFIEKNTALWDSFENWLDYQDLSFWKKRSKKNKIEAPEEIDLPKVYRQICHHFALANSRMYNPVLVDKLNKLVVRGHHKLYSSRTNFIGNIMKYFAVDFPRLVRQEWKIVSIAAALFYVPFIAIIIAIQFFPDLIYSVMDGSMVNNLEDMYEPERNQRFGRERESDTDLYMFGYYIKHNIGIDFKMFAGGLLFGVGAIFFLVFNGIFLGAAFGHMTHIGYIDSFWGFVVGHGAFELNAMVLSGAAGLKLAEALIRPGRKTRGRALIDNGKIAVLIMYGVVVMSVIAAFLEAFWSSTVMPVMIKYVAGAILWSVVGMYFYFLGRTSRASIHS</sequence>
<comment type="caution">
    <text evidence="2">The sequence shown here is derived from an EMBL/GenBank/DDBJ whole genome shotgun (WGS) entry which is preliminary data.</text>
</comment>
<name>A0A4R1EWT5_9GAMM</name>
<protein>
    <submittedName>
        <fullName evidence="2">Putative membrane protein SpoIIM required for sporulation</fullName>
    </submittedName>
</protein>
<evidence type="ECO:0000256" key="1">
    <source>
        <dbReference type="SAM" id="Phobius"/>
    </source>
</evidence>
<keyword evidence="3" id="KW-1185">Reference proteome</keyword>
<dbReference type="Proteomes" id="UP000294887">
    <property type="component" value="Unassembled WGS sequence"/>
</dbReference>
<dbReference type="PANTHER" id="PTHR35337:SF1">
    <property type="entry name" value="SLR1478 PROTEIN"/>
    <property type="match status" value="1"/>
</dbReference>
<dbReference type="PANTHER" id="PTHR35337">
    <property type="entry name" value="SLR1478 PROTEIN"/>
    <property type="match status" value="1"/>
</dbReference>
<feature type="transmembrane region" description="Helical" evidence="1">
    <location>
        <begin position="278"/>
        <end position="296"/>
    </location>
</feature>
<keyword evidence="1" id="KW-1133">Transmembrane helix</keyword>
<proteinExistence type="predicted"/>
<keyword evidence="1" id="KW-0812">Transmembrane</keyword>
<feature type="transmembrane region" description="Helical" evidence="1">
    <location>
        <begin position="308"/>
        <end position="328"/>
    </location>
</feature>
<accession>A0A4R1EWT5</accession>
<evidence type="ECO:0000313" key="2">
    <source>
        <dbReference type="EMBL" id="TCJ84442.1"/>
    </source>
</evidence>
<dbReference type="AlphaFoldDB" id="A0A4R1EWT5"/>
<reference evidence="2 3" key="1">
    <citation type="submission" date="2019-03" db="EMBL/GenBank/DDBJ databases">
        <title>Genomic Encyclopedia of Type Strains, Phase IV (KMG-IV): sequencing the most valuable type-strain genomes for metagenomic binning, comparative biology and taxonomic classification.</title>
        <authorList>
            <person name="Goeker M."/>
        </authorList>
    </citation>
    <scope>NUCLEOTIDE SEQUENCE [LARGE SCALE GENOMIC DNA]</scope>
    <source>
        <strain evidence="2 3">DSM 24830</strain>
    </source>
</reference>
<organism evidence="2 3">
    <name type="scientific">Cocleimonas flava</name>
    <dbReference type="NCBI Taxonomy" id="634765"/>
    <lineage>
        <taxon>Bacteria</taxon>
        <taxon>Pseudomonadati</taxon>
        <taxon>Pseudomonadota</taxon>
        <taxon>Gammaproteobacteria</taxon>
        <taxon>Thiotrichales</taxon>
        <taxon>Thiotrichaceae</taxon>
        <taxon>Cocleimonas</taxon>
    </lineage>
</organism>
<dbReference type="Pfam" id="PF01944">
    <property type="entry name" value="SpoIIM"/>
    <property type="match status" value="1"/>
</dbReference>
<keyword evidence="1" id="KW-0472">Membrane</keyword>
<dbReference type="EMBL" id="SMFQ01000004">
    <property type="protein sequence ID" value="TCJ84442.1"/>
    <property type="molecule type" value="Genomic_DNA"/>
</dbReference>
<feature type="transmembrane region" description="Helical" evidence="1">
    <location>
        <begin position="194"/>
        <end position="219"/>
    </location>
</feature>
<gene>
    <name evidence="2" type="ORF">EV695_2399</name>
</gene>